<dbReference type="AlphaFoldDB" id="A0A6I4UXB8"/>
<dbReference type="Proteomes" id="UP000469159">
    <property type="component" value="Unassembled WGS sequence"/>
</dbReference>
<keyword evidence="2" id="KW-1185">Reference proteome</keyword>
<sequence>MAVLALSGVAAVSLGDVVAGWYVIAGRAPSAAGEYPVRIALRRSGPPASGSRFLAQAHEPGAGDLAPAAETATAAEGAAHLLPQHSAGPRLANAMSGQSPTGDGALAIKFDLADTTGSRVGGSAIEIRKAIRLNGADAGDARIHVDASSTLSMAREELGRILVKSGRQELIGQLGSGGRFVSFDEMRSRGIEVRYDPVLDRILVSI</sequence>
<reference evidence="1 2" key="1">
    <citation type="submission" date="2019-12" db="EMBL/GenBank/DDBJ databases">
        <title>Genomic-based taxomic classification of the family Erythrobacteraceae.</title>
        <authorList>
            <person name="Xu L."/>
        </authorList>
    </citation>
    <scope>NUCLEOTIDE SEQUENCE [LARGE SCALE GENOMIC DNA]</scope>
    <source>
        <strain evidence="1 2">MCCC 1K02066</strain>
    </source>
</reference>
<name>A0A6I4UXB8_9SPHN</name>
<dbReference type="RefSeq" id="WP_160746481.1">
    <property type="nucleotide sequence ID" value="NZ_WTYK01000004.1"/>
</dbReference>
<organism evidence="1 2">
    <name type="scientific">Croceibacterium soli</name>
    <dbReference type="NCBI Taxonomy" id="1739690"/>
    <lineage>
        <taxon>Bacteria</taxon>
        <taxon>Pseudomonadati</taxon>
        <taxon>Pseudomonadota</taxon>
        <taxon>Alphaproteobacteria</taxon>
        <taxon>Sphingomonadales</taxon>
        <taxon>Erythrobacteraceae</taxon>
        <taxon>Croceibacterium</taxon>
    </lineage>
</organism>
<dbReference type="OrthoDB" id="7428979at2"/>
<protein>
    <submittedName>
        <fullName evidence="1">Uncharacterized protein</fullName>
    </submittedName>
</protein>
<accession>A0A6I4UXB8</accession>
<gene>
    <name evidence="1" type="ORF">GRI75_08215</name>
</gene>
<evidence type="ECO:0000313" key="1">
    <source>
        <dbReference type="EMBL" id="MXP41625.1"/>
    </source>
</evidence>
<evidence type="ECO:0000313" key="2">
    <source>
        <dbReference type="Proteomes" id="UP000469159"/>
    </source>
</evidence>
<proteinExistence type="predicted"/>
<comment type="caution">
    <text evidence="1">The sequence shown here is derived from an EMBL/GenBank/DDBJ whole genome shotgun (WGS) entry which is preliminary data.</text>
</comment>
<dbReference type="EMBL" id="WTYK01000004">
    <property type="protein sequence ID" value="MXP41625.1"/>
    <property type="molecule type" value="Genomic_DNA"/>
</dbReference>